<dbReference type="Proteomes" id="UP000663879">
    <property type="component" value="Unassembled WGS sequence"/>
</dbReference>
<gene>
    <name evidence="3" type="ORF">OXX778_LOCUS13932</name>
</gene>
<dbReference type="OrthoDB" id="2163395at2759"/>
<dbReference type="AlphaFoldDB" id="A0A814D878"/>
<name>A0A814D878_9BILA</name>
<keyword evidence="4" id="KW-1185">Reference proteome</keyword>
<feature type="compositionally biased region" description="Polar residues" evidence="2">
    <location>
        <begin position="199"/>
        <end position="208"/>
    </location>
</feature>
<dbReference type="Pfam" id="PF13879">
    <property type="entry name" value="Hmw_CFAP97"/>
    <property type="match status" value="1"/>
</dbReference>
<dbReference type="InterPro" id="IPR029488">
    <property type="entry name" value="Hmw/CFAP97"/>
</dbReference>
<dbReference type="PANTHER" id="PTHR33768">
    <property type="entry name" value="MIP11318P"/>
    <property type="match status" value="1"/>
</dbReference>
<dbReference type="InterPro" id="IPR038792">
    <property type="entry name" value="CFAP97D1/2"/>
</dbReference>
<comment type="similarity">
    <text evidence="1">Belongs to the CFAP97 family.</text>
</comment>
<proteinExistence type="inferred from homology"/>
<evidence type="ECO:0000313" key="3">
    <source>
        <dbReference type="EMBL" id="CAF0950822.1"/>
    </source>
</evidence>
<dbReference type="PANTHER" id="PTHR33768:SF3">
    <property type="entry name" value="MIP11318P"/>
    <property type="match status" value="1"/>
</dbReference>
<protein>
    <recommendedName>
        <fullName evidence="5">Cilia- and flagella-associated protein 97</fullName>
    </recommendedName>
</protein>
<feature type="compositionally biased region" description="Basic and acidic residues" evidence="2">
    <location>
        <begin position="213"/>
        <end position="223"/>
    </location>
</feature>
<sequence length="237" mass="28553">MQLSLSICLGILSHNFKINPKKKRRLLKQLTLLSYKMHRSYNSYNPVASKLLQKRWDENQFGRHRHHVNIAKPEIDSSPPVTFMHLHLKLKKLQLEEERLATIERDNRILLEKMSHTMRTKGQLDNKNDVVFKSLSRNRREREMLRIAKENMNMLKRIHNKKPAISTDKLDQDWRQTLKFMDNISHFPEDWYNKRETTKSNPTLNQKKPLQKIKTDSEEKKETEEDEYDDEDFDEEK</sequence>
<comment type="caution">
    <text evidence="3">The sequence shown here is derived from an EMBL/GenBank/DDBJ whole genome shotgun (WGS) entry which is preliminary data.</text>
</comment>
<feature type="region of interest" description="Disordered" evidence="2">
    <location>
        <begin position="193"/>
        <end position="237"/>
    </location>
</feature>
<evidence type="ECO:0000256" key="1">
    <source>
        <dbReference type="ARBA" id="ARBA00008315"/>
    </source>
</evidence>
<reference evidence="3" key="1">
    <citation type="submission" date="2021-02" db="EMBL/GenBank/DDBJ databases">
        <authorList>
            <person name="Nowell W R."/>
        </authorList>
    </citation>
    <scope>NUCLEOTIDE SEQUENCE</scope>
    <source>
        <strain evidence="3">Ploen Becks lab</strain>
    </source>
</reference>
<evidence type="ECO:0000256" key="2">
    <source>
        <dbReference type="SAM" id="MobiDB-lite"/>
    </source>
</evidence>
<evidence type="ECO:0008006" key="5">
    <source>
        <dbReference type="Google" id="ProtNLM"/>
    </source>
</evidence>
<dbReference type="EMBL" id="CAJNOC010002777">
    <property type="protein sequence ID" value="CAF0950822.1"/>
    <property type="molecule type" value="Genomic_DNA"/>
</dbReference>
<evidence type="ECO:0000313" key="4">
    <source>
        <dbReference type="Proteomes" id="UP000663879"/>
    </source>
</evidence>
<accession>A0A814D878</accession>
<organism evidence="3 4">
    <name type="scientific">Brachionus calyciflorus</name>
    <dbReference type="NCBI Taxonomy" id="104777"/>
    <lineage>
        <taxon>Eukaryota</taxon>
        <taxon>Metazoa</taxon>
        <taxon>Spiralia</taxon>
        <taxon>Gnathifera</taxon>
        <taxon>Rotifera</taxon>
        <taxon>Eurotatoria</taxon>
        <taxon>Monogononta</taxon>
        <taxon>Pseudotrocha</taxon>
        <taxon>Ploima</taxon>
        <taxon>Brachionidae</taxon>
        <taxon>Brachionus</taxon>
    </lineage>
</organism>
<feature type="compositionally biased region" description="Acidic residues" evidence="2">
    <location>
        <begin position="224"/>
        <end position="237"/>
    </location>
</feature>